<comment type="caution">
    <text evidence="2">The sequence shown here is derived from an EMBL/GenBank/DDBJ whole genome shotgun (WGS) entry which is preliminary data.</text>
</comment>
<feature type="compositionally biased region" description="Low complexity" evidence="1">
    <location>
        <begin position="263"/>
        <end position="272"/>
    </location>
</feature>
<protein>
    <submittedName>
        <fullName evidence="2">Uncharacterized protein</fullName>
    </submittedName>
</protein>
<sequence>MHRFWRLLNLSAQNSAPDPPAPAVDRAQAEATGAEGAEFWRWQLEAIYRKRNPYKLHKVPELLARYKGEEVILYLKVCLAYDLDPRRFYANGPWPEDGDPAAAPSRLRFLRFLGLEAESEEAAALPPPRPFAFNCNSELPVRRAMGPVCPAGAATKDVSRPPFAPGPSAPPSWRPVGGLELKLPEDPIQKEDQRSGPGKPEPPVARNSAPSRQWRPPPRELPPPETPPMVRGKPLCGAKRILPMDLPPAKQRKIEPCTPPAARPADTPAAPTKVGRLPPERRIWPPSKE</sequence>
<evidence type="ECO:0000313" key="3">
    <source>
        <dbReference type="Proteomes" id="UP001178507"/>
    </source>
</evidence>
<feature type="region of interest" description="Disordered" evidence="1">
    <location>
        <begin position="155"/>
        <end position="289"/>
    </location>
</feature>
<evidence type="ECO:0000313" key="2">
    <source>
        <dbReference type="EMBL" id="CAJ1382526.1"/>
    </source>
</evidence>
<accession>A0AA36I970</accession>
<evidence type="ECO:0000256" key="1">
    <source>
        <dbReference type="SAM" id="MobiDB-lite"/>
    </source>
</evidence>
<name>A0AA36I970_9DINO</name>
<reference evidence="2" key="1">
    <citation type="submission" date="2023-08" db="EMBL/GenBank/DDBJ databases">
        <authorList>
            <person name="Chen Y."/>
            <person name="Shah S."/>
            <person name="Dougan E. K."/>
            <person name="Thang M."/>
            <person name="Chan C."/>
        </authorList>
    </citation>
    <scope>NUCLEOTIDE SEQUENCE</scope>
</reference>
<dbReference type="EMBL" id="CAUJNA010000913">
    <property type="protein sequence ID" value="CAJ1382526.1"/>
    <property type="molecule type" value="Genomic_DNA"/>
</dbReference>
<feature type="compositionally biased region" description="Basic and acidic residues" evidence="1">
    <location>
        <begin position="182"/>
        <end position="194"/>
    </location>
</feature>
<feature type="compositionally biased region" description="Pro residues" evidence="1">
    <location>
        <begin position="215"/>
        <end position="227"/>
    </location>
</feature>
<feature type="compositionally biased region" description="Pro residues" evidence="1">
    <location>
        <begin position="162"/>
        <end position="173"/>
    </location>
</feature>
<organism evidence="2 3">
    <name type="scientific">Effrenium voratum</name>
    <dbReference type="NCBI Taxonomy" id="2562239"/>
    <lineage>
        <taxon>Eukaryota</taxon>
        <taxon>Sar</taxon>
        <taxon>Alveolata</taxon>
        <taxon>Dinophyceae</taxon>
        <taxon>Suessiales</taxon>
        <taxon>Symbiodiniaceae</taxon>
        <taxon>Effrenium</taxon>
    </lineage>
</organism>
<dbReference type="Proteomes" id="UP001178507">
    <property type="component" value="Unassembled WGS sequence"/>
</dbReference>
<feature type="compositionally biased region" description="Basic and acidic residues" evidence="1">
    <location>
        <begin position="278"/>
        <end position="289"/>
    </location>
</feature>
<proteinExistence type="predicted"/>
<keyword evidence="3" id="KW-1185">Reference proteome</keyword>
<dbReference type="AlphaFoldDB" id="A0AA36I970"/>
<gene>
    <name evidence="2" type="ORF">EVOR1521_LOCUS9887</name>
</gene>